<name>F0WPT3_9STRA</name>
<gene>
    <name evidence="1" type="primary">AlNc14C190G8425</name>
    <name evidence="1" type="ORF">ALNC14_094770</name>
</gene>
<accession>F0WPT3</accession>
<evidence type="ECO:0000313" key="1">
    <source>
        <dbReference type="EMBL" id="CCA23334.1"/>
    </source>
</evidence>
<dbReference type="EMBL" id="FR824235">
    <property type="protein sequence ID" value="CCA23334.1"/>
    <property type="molecule type" value="Genomic_DNA"/>
</dbReference>
<dbReference type="HOGENOM" id="CLU_3072666_0_0_1"/>
<reference evidence="1" key="1">
    <citation type="journal article" date="2011" name="PLoS Biol.">
        <title>Gene gain and loss during evolution of obligate parasitism in the white rust pathogen of Arabidopsis thaliana.</title>
        <authorList>
            <person name="Kemen E."/>
            <person name="Gardiner A."/>
            <person name="Schultz-Larsen T."/>
            <person name="Kemen A.C."/>
            <person name="Balmuth A.L."/>
            <person name="Robert-Seilaniantz A."/>
            <person name="Bailey K."/>
            <person name="Holub E."/>
            <person name="Studholme D.J."/>
            <person name="Maclean D."/>
            <person name="Jones J.D."/>
        </authorList>
    </citation>
    <scope>NUCLEOTIDE SEQUENCE</scope>
</reference>
<proteinExistence type="predicted"/>
<reference evidence="1" key="2">
    <citation type="submission" date="2011-02" db="EMBL/GenBank/DDBJ databases">
        <authorList>
            <person name="MacLean D."/>
        </authorList>
    </citation>
    <scope>NUCLEOTIDE SEQUENCE</scope>
</reference>
<protein>
    <submittedName>
        <fullName evidence="1">AlNc14C190G8425 protein</fullName>
    </submittedName>
</protein>
<organism evidence="1">
    <name type="scientific">Albugo laibachii Nc14</name>
    <dbReference type="NCBI Taxonomy" id="890382"/>
    <lineage>
        <taxon>Eukaryota</taxon>
        <taxon>Sar</taxon>
        <taxon>Stramenopiles</taxon>
        <taxon>Oomycota</taxon>
        <taxon>Peronosporomycetes</taxon>
        <taxon>Albuginales</taxon>
        <taxon>Albuginaceae</taxon>
        <taxon>Albugo</taxon>
    </lineage>
</organism>
<dbReference type="AlphaFoldDB" id="F0WPT3"/>
<sequence length="53" mass="5945">MKADYITYGKINLAVNNYCFTKISNATPELLKGFKGVAGYMEYTNGVSRLNNF</sequence>